<keyword evidence="7" id="KW-0799">Topoisomerase</keyword>
<evidence type="ECO:0000259" key="10">
    <source>
        <dbReference type="Pfam" id="PF04406"/>
    </source>
</evidence>
<dbReference type="STRING" id="322104.A3LTU3"/>
<evidence type="ECO:0000259" key="11">
    <source>
        <dbReference type="Pfam" id="PF21180"/>
    </source>
</evidence>
<dbReference type="SUPFAM" id="SSF56726">
    <property type="entry name" value="DNA topoisomerase IV, alpha subunit"/>
    <property type="match status" value="1"/>
</dbReference>
<dbReference type="EC" id="5.6.2.2" evidence="4"/>
<reference evidence="12 13" key="1">
    <citation type="journal article" date="2007" name="Nat. Biotechnol.">
        <title>Genome sequence of the lignocellulose-bioconverting and xylose-fermenting yeast Pichia stipitis.</title>
        <authorList>
            <person name="Jeffries T.W."/>
            <person name="Grigoriev I.V."/>
            <person name="Grimwood J."/>
            <person name="Laplaza J.M."/>
            <person name="Aerts A."/>
            <person name="Salamov A."/>
            <person name="Schmutz J."/>
            <person name="Lindquist E."/>
            <person name="Dehal P."/>
            <person name="Shapiro H."/>
            <person name="Jin Y.S."/>
            <person name="Passoth V."/>
            <person name="Richardson P.M."/>
        </authorList>
    </citation>
    <scope>NUCLEOTIDE SEQUENCE [LARGE SCALE GENOMIC DNA]</scope>
    <source>
        <strain evidence="13">ATCC 58785 / CBS 6054 / NBRC 10063 / NRRL Y-11545</strain>
    </source>
</reference>
<evidence type="ECO:0000256" key="9">
    <source>
        <dbReference type="ARBA" id="ARBA00023235"/>
    </source>
</evidence>
<organism evidence="12 13">
    <name type="scientific">Scheffersomyces stipitis (strain ATCC 58785 / CBS 6054 / NBRC 10063 / NRRL Y-11545)</name>
    <name type="common">Yeast</name>
    <name type="synonym">Pichia stipitis</name>
    <dbReference type="NCBI Taxonomy" id="322104"/>
    <lineage>
        <taxon>Eukaryota</taxon>
        <taxon>Fungi</taxon>
        <taxon>Dikarya</taxon>
        <taxon>Ascomycota</taxon>
        <taxon>Saccharomycotina</taxon>
        <taxon>Pichiomycetes</taxon>
        <taxon>Debaryomycetaceae</taxon>
        <taxon>Scheffersomyces</taxon>
    </lineage>
</organism>
<accession>A3LTU3</accession>
<protein>
    <recommendedName>
        <fullName evidence="4">DNA topoisomerase (ATP-hydrolyzing)</fullName>
        <ecNumber evidence="4">5.6.2.2</ecNumber>
    </recommendedName>
</protein>
<keyword evidence="9" id="KW-0413">Isomerase</keyword>
<dbReference type="Gene3D" id="3.40.1360.10">
    <property type="match status" value="1"/>
</dbReference>
<comment type="catalytic activity">
    <reaction evidence="1">
        <text>ATP-dependent breakage, passage and rejoining of double-stranded DNA.</text>
        <dbReference type="EC" id="5.6.2.2"/>
    </reaction>
</comment>
<dbReference type="GeneID" id="4838374"/>
<dbReference type="InterPro" id="IPR034136">
    <property type="entry name" value="TOPRIM_Topo6A/Spo11"/>
</dbReference>
<dbReference type="GO" id="GO:0000706">
    <property type="term" value="P:meiotic DNA double-strand break processing"/>
    <property type="evidence" value="ECO:0007669"/>
    <property type="project" value="TreeGrafter"/>
</dbReference>
<dbReference type="KEGG" id="pic:PICST_31531"/>
<dbReference type="PANTHER" id="PTHR10848:SF0">
    <property type="entry name" value="MEIOTIC RECOMBINATION PROTEIN SPO11"/>
    <property type="match status" value="1"/>
</dbReference>
<comment type="cofactor">
    <cofactor evidence="2">
        <name>Mg(2+)</name>
        <dbReference type="ChEBI" id="CHEBI:18420"/>
    </cofactor>
</comment>
<dbReference type="Pfam" id="PF04406">
    <property type="entry name" value="TP6A_N"/>
    <property type="match status" value="1"/>
</dbReference>
<evidence type="ECO:0000256" key="8">
    <source>
        <dbReference type="ARBA" id="ARBA00023125"/>
    </source>
</evidence>
<dbReference type="InterPro" id="IPR013049">
    <property type="entry name" value="Spo11/TopoVI_A_N"/>
</dbReference>
<dbReference type="InterPro" id="IPR036078">
    <property type="entry name" value="Spo11/TopoVI_A_sf"/>
</dbReference>
<dbReference type="eggNOG" id="KOG2795">
    <property type="taxonomic scope" value="Eukaryota"/>
</dbReference>
<evidence type="ECO:0000313" key="13">
    <source>
        <dbReference type="Proteomes" id="UP000002258"/>
    </source>
</evidence>
<evidence type="ECO:0000256" key="3">
    <source>
        <dbReference type="ARBA" id="ARBA00006559"/>
    </source>
</evidence>
<dbReference type="Pfam" id="PF21180">
    <property type="entry name" value="TOP6A-Spo11_Toprim"/>
    <property type="match status" value="1"/>
</dbReference>
<sequence>MKFEVAFGCKYSYNNTVMKHHLKFMAIKAEYSCEASFSLAVCLKSESSGDVQIFHSQENHNKSKENMILTSKWMDIVQTINSEREFVLSYGSRNGSKIHFLRQFADSDILVQRFTATLKVLKILLLQAQSNSKKSTTIRDIYYQDVEAFHWKQRYCNEILHSIVVDSLGLSLEHNFSIYPSQKGLVYGDFAIQSNEGTIFQMSYSEEPVLIPLHTKFEHILPNEESHYAIVILEKEAVFQSFCYYIKTRYTLKDNFVPDNLIVVTGKGFPDNLTKKFVNILANTAFTNSVTLGFFDSDVYGINICKNYQDEIATESKSRDIYAGVYLMDYIAGWSDITARERILIMSTITKITTVYPTIQNKRFHRELTRGLWLSKKCEMNVYQGDADQSEGISSIAINEYILSQINSHKKVIK</sequence>
<gene>
    <name evidence="12" type="ORF">PICST_31531</name>
</gene>
<dbReference type="HOGENOM" id="CLU_037229_2_1_1"/>
<dbReference type="GO" id="GO:0000228">
    <property type="term" value="C:nuclear chromosome"/>
    <property type="evidence" value="ECO:0007669"/>
    <property type="project" value="TreeGrafter"/>
</dbReference>
<evidence type="ECO:0000256" key="7">
    <source>
        <dbReference type="ARBA" id="ARBA00023029"/>
    </source>
</evidence>
<keyword evidence="8" id="KW-0238">DNA-binding</keyword>
<dbReference type="OMA" id="YICTMAN"/>
<dbReference type="OrthoDB" id="5377392at2759"/>
<evidence type="ECO:0000256" key="4">
    <source>
        <dbReference type="ARBA" id="ARBA00012895"/>
    </source>
</evidence>
<dbReference type="GO" id="GO:0042138">
    <property type="term" value="P:meiotic DNA double-strand break formation"/>
    <property type="evidence" value="ECO:0007669"/>
    <property type="project" value="TreeGrafter"/>
</dbReference>
<dbReference type="Gene3D" id="1.10.10.10">
    <property type="entry name" value="Winged helix-like DNA-binding domain superfamily/Winged helix DNA-binding domain"/>
    <property type="match status" value="1"/>
</dbReference>
<comment type="similarity">
    <text evidence="3">Belongs to the TOP6A family.</text>
</comment>
<dbReference type="FunCoup" id="A3LTU3">
    <property type="interactions" value="841"/>
</dbReference>
<dbReference type="GO" id="GO:0003677">
    <property type="term" value="F:DNA binding"/>
    <property type="evidence" value="ECO:0007669"/>
    <property type="project" value="UniProtKB-KW"/>
</dbReference>
<dbReference type="PANTHER" id="PTHR10848">
    <property type="entry name" value="MEIOTIC RECOMBINATION PROTEIN SPO11"/>
    <property type="match status" value="1"/>
</dbReference>
<dbReference type="PRINTS" id="PR01550">
    <property type="entry name" value="TOP6AFAMILY"/>
</dbReference>
<feature type="domain" description="Topoisomerase 6 subunit A/Spo11 TOPRIM" evidence="11">
    <location>
        <begin position="230"/>
        <end position="309"/>
    </location>
</feature>
<dbReference type="AlphaFoldDB" id="A3LTU3"/>
<evidence type="ECO:0000256" key="1">
    <source>
        <dbReference type="ARBA" id="ARBA00000185"/>
    </source>
</evidence>
<dbReference type="InterPro" id="IPR002815">
    <property type="entry name" value="Spo11/TopoVI_A"/>
</dbReference>
<name>A3LTU3_PICST</name>
<evidence type="ECO:0000256" key="5">
    <source>
        <dbReference type="ARBA" id="ARBA00022723"/>
    </source>
</evidence>
<dbReference type="EMBL" id="CP000498">
    <property type="protein sequence ID" value="ABN66122.2"/>
    <property type="molecule type" value="Genomic_DNA"/>
</dbReference>
<dbReference type="GO" id="GO:0046872">
    <property type="term" value="F:metal ion binding"/>
    <property type="evidence" value="ECO:0007669"/>
    <property type="project" value="UniProtKB-KW"/>
</dbReference>
<dbReference type="InterPro" id="IPR036388">
    <property type="entry name" value="WH-like_DNA-bd_sf"/>
</dbReference>
<dbReference type="RefSeq" id="XP_001384151.2">
    <property type="nucleotide sequence ID" value="XM_001384114.1"/>
</dbReference>
<dbReference type="Proteomes" id="UP000002258">
    <property type="component" value="Chromosome 4"/>
</dbReference>
<dbReference type="GO" id="GO:0007131">
    <property type="term" value="P:reciprocal meiotic recombination"/>
    <property type="evidence" value="ECO:0007669"/>
    <property type="project" value="TreeGrafter"/>
</dbReference>
<dbReference type="InParanoid" id="A3LTU3"/>
<dbReference type="GO" id="GO:0005524">
    <property type="term" value="F:ATP binding"/>
    <property type="evidence" value="ECO:0007669"/>
    <property type="project" value="InterPro"/>
</dbReference>
<keyword evidence="13" id="KW-1185">Reference proteome</keyword>
<evidence type="ECO:0000256" key="2">
    <source>
        <dbReference type="ARBA" id="ARBA00001946"/>
    </source>
</evidence>
<feature type="domain" description="Spo11/DNA topoisomerase VI subunit A N-terminal" evidence="10">
    <location>
        <begin position="112"/>
        <end position="165"/>
    </location>
</feature>
<keyword evidence="5" id="KW-0479">Metal-binding</keyword>
<keyword evidence="6" id="KW-0460">Magnesium</keyword>
<proteinExistence type="inferred from homology"/>
<dbReference type="GO" id="GO:0003918">
    <property type="term" value="F:DNA topoisomerase type II (double strand cut, ATP-hydrolyzing) activity"/>
    <property type="evidence" value="ECO:0007669"/>
    <property type="project" value="UniProtKB-EC"/>
</dbReference>
<evidence type="ECO:0000256" key="6">
    <source>
        <dbReference type="ARBA" id="ARBA00022842"/>
    </source>
</evidence>
<evidence type="ECO:0000313" key="12">
    <source>
        <dbReference type="EMBL" id="ABN66122.2"/>
    </source>
</evidence>